<dbReference type="Proteomes" id="UP000515152">
    <property type="component" value="Chromosome 13"/>
</dbReference>
<feature type="domain" description="G-protein coupled receptors family 1 profile" evidence="10">
    <location>
        <begin position="39"/>
        <end position="293"/>
    </location>
</feature>
<comment type="subcellular location">
    <subcellularLocation>
        <location evidence="1">Membrane</location>
        <topology evidence="1">Multi-pass membrane protein</topology>
    </subcellularLocation>
</comment>
<sequence length="328" mass="37243">MDSNNMSSSSFHCNHSSQKVVTAVLPPVMIIEMVVGLPCNLVALWIFWFRMKGWRPNVIFLINLVIADFLLLVSMPFRIDYLIDKEDWSFGGPLCRVNLFMLAVNRAASIAFMTIVALDRYFKVVHPHHRINHMTPEQAWVVASCTWAVVISLRVPLLATQLMKTGIDNRSLCRSFDSYTKPPLGIRLHNFLFVLEFVLPLFLLIFCSASIACSLRQRNMDRERKVQRAIRTVGVIVAVFLVCFAPGVLTGLLSVIYKQTWPDDCESYQTLTQLFSLSIGFTYLNSALDPIVYCFSSSMFRNALKGSINRMGFMDLRLSRRGSMTSDG</sequence>
<dbReference type="GO" id="GO:0004930">
    <property type="term" value="F:G protein-coupled receptor activity"/>
    <property type="evidence" value="ECO:0007669"/>
    <property type="project" value="UniProtKB-KW"/>
</dbReference>
<feature type="transmembrane region" description="Helical" evidence="9">
    <location>
        <begin position="20"/>
        <end position="46"/>
    </location>
</feature>
<dbReference type="GO" id="GO:0005886">
    <property type="term" value="C:plasma membrane"/>
    <property type="evidence" value="ECO:0007669"/>
    <property type="project" value="TreeGrafter"/>
</dbReference>
<evidence type="ECO:0000313" key="12">
    <source>
        <dbReference type="RefSeq" id="XP_031435133.1"/>
    </source>
</evidence>
<dbReference type="PRINTS" id="PR00237">
    <property type="entry name" value="GPCRRHODOPSN"/>
</dbReference>
<dbReference type="InterPro" id="IPR017452">
    <property type="entry name" value="GPCR_Rhodpsn_7TM"/>
</dbReference>
<evidence type="ECO:0000256" key="7">
    <source>
        <dbReference type="ARBA" id="ARBA00023224"/>
    </source>
</evidence>
<feature type="transmembrane region" description="Helical" evidence="9">
    <location>
        <begin position="233"/>
        <end position="257"/>
    </location>
</feature>
<evidence type="ECO:0000256" key="1">
    <source>
        <dbReference type="ARBA" id="ARBA00004141"/>
    </source>
</evidence>
<feature type="transmembrane region" description="Helical" evidence="9">
    <location>
        <begin position="58"/>
        <end position="79"/>
    </location>
</feature>
<proteinExistence type="inferred from homology"/>
<evidence type="ECO:0000256" key="5">
    <source>
        <dbReference type="ARBA" id="ARBA00023136"/>
    </source>
</evidence>
<dbReference type="GeneID" id="105900035"/>
<keyword evidence="4 8" id="KW-0297">G-protein coupled receptor</keyword>
<dbReference type="PANTHER" id="PTHR46048:SF10">
    <property type="entry name" value="HYDROXYCARBOXYLIC ACID RECEPTOR 1-4-RELATED"/>
    <property type="match status" value="1"/>
</dbReference>
<dbReference type="OrthoDB" id="10055255at2759"/>
<dbReference type="CDD" id="cd14991">
    <property type="entry name" value="7tmA_HCAR-like"/>
    <property type="match status" value="1"/>
</dbReference>
<keyword evidence="7 8" id="KW-0807">Transducer</keyword>
<keyword evidence="3 9" id="KW-1133">Transmembrane helix</keyword>
<evidence type="ECO:0000256" key="8">
    <source>
        <dbReference type="RuleBase" id="RU000688"/>
    </source>
</evidence>
<organism evidence="11 12">
    <name type="scientific">Clupea harengus</name>
    <name type="common">Atlantic herring</name>
    <dbReference type="NCBI Taxonomy" id="7950"/>
    <lineage>
        <taxon>Eukaryota</taxon>
        <taxon>Metazoa</taxon>
        <taxon>Chordata</taxon>
        <taxon>Craniata</taxon>
        <taxon>Vertebrata</taxon>
        <taxon>Euteleostomi</taxon>
        <taxon>Actinopterygii</taxon>
        <taxon>Neopterygii</taxon>
        <taxon>Teleostei</taxon>
        <taxon>Clupei</taxon>
        <taxon>Clupeiformes</taxon>
        <taxon>Clupeoidei</taxon>
        <taxon>Clupeidae</taxon>
        <taxon>Clupea</taxon>
    </lineage>
</organism>
<reference evidence="12" key="1">
    <citation type="submission" date="2025-08" db="UniProtKB">
        <authorList>
            <consortium name="RefSeq"/>
        </authorList>
    </citation>
    <scope>IDENTIFICATION</scope>
</reference>
<feature type="transmembrane region" description="Helical" evidence="9">
    <location>
        <begin position="277"/>
        <end position="295"/>
    </location>
</feature>
<dbReference type="InterPro" id="IPR000276">
    <property type="entry name" value="GPCR_Rhodpsn"/>
</dbReference>
<evidence type="ECO:0000313" key="11">
    <source>
        <dbReference type="Proteomes" id="UP000515152"/>
    </source>
</evidence>
<evidence type="ECO:0000256" key="9">
    <source>
        <dbReference type="SAM" id="Phobius"/>
    </source>
</evidence>
<evidence type="ECO:0000259" key="10">
    <source>
        <dbReference type="PROSITE" id="PS50262"/>
    </source>
</evidence>
<evidence type="ECO:0000256" key="6">
    <source>
        <dbReference type="ARBA" id="ARBA00023170"/>
    </source>
</evidence>
<evidence type="ECO:0000256" key="2">
    <source>
        <dbReference type="ARBA" id="ARBA00022692"/>
    </source>
</evidence>
<accession>A0A6P8G6K1</accession>
<dbReference type="KEGG" id="char:105900035"/>
<keyword evidence="11" id="KW-1185">Reference proteome</keyword>
<keyword evidence="5 9" id="KW-0472">Membrane</keyword>
<feature type="transmembrane region" description="Helical" evidence="9">
    <location>
        <begin position="191"/>
        <end position="212"/>
    </location>
</feature>
<protein>
    <submittedName>
        <fullName evidence="12">Hydroxycarboxylic acid receptor 2</fullName>
    </submittedName>
</protein>
<dbReference type="PROSITE" id="PS00237">
    <property type="entry name" value="G_PROTEIN_RECEP_F1_1"/>
    <property type="match status" value="1"/>
</dbReference>
<dbReference type="PROSITE" id="PS50262">
    <property type="entry name" value="G_PROTEIN_RECEP_F1_2"/>
    <property type="match status" value="1"/>
</dbReference>
<evidence type="ECO:0000256" key="3">
    <source>
        <dbReference type="ARBA" id="ARBA00022989"/>
    </source>
</evidence>
<name>A0A6P8G6K1_CLUHA</name>
<feature type="transmembrane region" description="Helical" evidence="9">
    <location>
        <begin position="139"/>
        <end position="159"/>
    </location>
</feature>
<dbReference type="Pfam" id="PF00001">
    <property type="entry name" value="7tm_1"/>
    <property type="match status" value="1"/>
</dbReference>
<dbReference type="PANTHER" id="PTHR46048">
    <property type="entry name" value="HYDROXYCARBOXYLIC ACID RECEPTOR 2"/>
    <property type="match status" value="1"/>
</dbReference>
<feature type="transmembrane region" description="Helical" evidence="9">
    <location>
        <begin position="99"/>
        <end position="118"/>
    </location>
</feature>
<dbReference type="Gene3D" id="1.20.1070.10">
    <property type="entry name" value="Rhodopsin 7-helix transmembrane proteins"/>
    <property type="match status" value="1"/>
</dbReference>
<dbReference type="RefSeq" id="XP_031435133.1">
    <property type="nucleotide sequence ID" value="XM_031579273.2"/>
</dbReference>
<dbReference type="CTD" id="100148539"/>
<gene>
    <name evidence="12" type="primary">hcar1-3</name>
</gene>
<dbReference type="SUPFAM" id="SSF81321">
    <property type="entry name" value="Family A G protein-coupled receptor-like"/>
    <property type="match status" value="1"/>
</dbReference>
<keyword evidence="6 8" id="KW-0675">Receptor</keyword>
<dbReference type="AlphaFoldDB" id="A0A6P8G6K1"/>
<comment type="similarity">
    <text evidence="8">Belongs to the G-protein coupled receptor 1 family.</text>
</comment>
<dbReference type="InterPro" id="IPR051893">
    <property type="entry name" value="HCARs"/>
</dbReference>
<evidence type="ECO:0000256" key="4">
    <source>
        <dbReference type="ARBA" id="ARBA00023040"/>
    </source>
</evidence>
<keyword evidence="2 8" id="KW-0812">Transmembrane</keyword>